<feature type="signal peptide" evidence="5">
    <location>
        <begin position="1"/>
        <end position="17"/>
    </location>
</feature>
<protein>
    <recommendedName>
        <fullName evidence="6">Type II/III secretion system secretin-like domain-containing protein</fullName>
    </recommendedName>
</protein>
<dbReference type="PANTHER" id="PTHR30332">
    <property type="entry name" value="PROBABLE GENERAL SECRETION PATHWAY PROTEIN D"/>
    <property type="match status" value="1"/>
</dbReference>
<feature type="chain" id="PRO_5030891961" description="Type II/III secretion system secretin-like domain-containing protein" evidence="5">
    <location>
        <begin position="18"/>
        <end position="409"/>
    </location>
</feature>
<sequence length="409" mass="44211">MKLFFASLMLLAFNSYAYDAFELRNSPLTDLTSFVSKETGKTIIVSQEASTTQVTADIPNINKDDLIILLEQIAKSNNLVVLNNNDLIRVESDRSQMITVGALESVVYTFTHIQSTKVAPLFSQSIKTPDTDKKFMEKINDVKFQLPSVSILPNSNSLLVITSPEVHNQLSSLRKALDTSIRQVLIEAVIMESDAGDGSSVGVDLSSALKTNGFTLTSNLLGALNSVTTLPGATAMHSSNGDIRAVINAMSKVKNTKILSTPTLLVMDREQGAISVGQNVPFLVAQDTTDGGRTTTRIERKNVGISLSVVPHILEDGKVILKINQESSSVTDSTVAADIITNQRSIQTTVSVTNGQTIVLGGLISEENRTSTNGVPALQDIPFLGNLFKTHTENSVQRELTIMLKTVIF</sequence>
<evidence type="ECO:0000256" key="5">
    <source>
        <dbReference type="SAM" id="SignalP"/>
    </source>
</evidence>
<reference evidence="7" key="1">
    <citation type="journal article" date="2020" name="mSystems">
        <title>Genome- and Community-Level Interaction Insights into Carbon Utilization and Element Cycling Functions of Hydrothermarchaeota in Hydrothermal Sediment.</title>
        <authorList>
            <person name="Zhou Z."/>
            <person name="Liu Y."/>
            <person name="Xu W."/>
            <person name="Pan J."/>
            <person name="Luo Z.H."/>
            <person name="Li M."/>
        </authorList>
    </citation>
    <scope>NUCLEOTIDE SEQUENCE [LARGE SCALE GENOMIC DNA]</scope>
    <source>
        <strain evidence="7">HyVt-346</strain>
    </source>
</reference>
<comment type="similarity">
    <text evidence="4">Belongs to the bacterial secretin family.</text>
</comment>
<keyword evidence="3" id="KW-0472">Membrane</keyword>
<dbReference type="PANTHER" id="PTHR30332:SF24">
    <property type="entry name" value="SECRETIN GSPD-RELATED"/>
    <property type="match status" value="1"/>
</dbReference>
<dbReference type="PRINTS" id="PR00811">
    <property type="entry name" value="BCTERIALGSPD"/>
</dbReference>
<evidence type="ECO:0000256" key="1">
    <source>
        <dbReference type="ARBA" id="ARBA00004370"/>
    </source>
</evidence>
<evidence type="ECO:0000256" key="4">
    <source>
        <dbReference type="RuleBase" id="RU004003"/>
    </source>
</evidence>
<proteinExistence type="inferred from homology"/>
<dbReference type="GO" id="GO:0009306">
    <property type="term" value="P:protein secretion"/>
    <property type="evidence" value="ECO:0007669"/>
    <property type="project" value="InterPro"/>
</dbReference>
<dbReference type="Pfam" id="PF00263">
    <property type="entry name" value="Secretin"/>
    <property type="match status" value="1"/>
</dbReference>
<evidence type="ECO:0000313" key="7">
    <source>
        <dbReference type="EMBL" id="HEA15828.1"/>
    </source>
</evidence>
<dbReference type="GO" id="GO:0015627">
    <property type="term" value="C:type II protein secretion system complex"/>
    <property type="evidence" value="ECO:0007669"/>
    <property type="project" value="TreeGrafter"/>
</dbReference>
<accession>A0A7V1CWX5</accession>
<dbReference type="PRINTS" id="PR01032">
    <property type="entry name" value="PHAGEIV"/>
</dbReference>
<evidence type="ECO:0000259" key="6">
    <source>
        <dbReference type="Pfam" id="PF00263"/>
    </source>
</evidence>
<dbReference type="Proteomes" id="UP000886188">
    <property type="component" value="Unassembled WGS sequence"/>
</dbReference>
<dbReference type="InterPro" id="IPR004846">
    <property type="entry name" value="T2SS/T3SS_dom"/>
</dbReference>
<comment type="caution">
    <text evidence="7">The sequence shown here is derived from an EMBL/GenBank/DDBJ whole genome shotgun (WGS) entry which is preliminary data.</text>
</comment>
<dbReference type="RefSeq" id="WP_304180375.1">
    <property type="nucleotide sequence ID" value="NZ_DRGM01000054.1"/>
</dbReference>
<feature type="domain" description="Type II/III secretion system secretin-like" evidence="6">
    <location>
        <begin position="249"/>
        <end position="408"/>
    </location>
</feature>
<evidence type="ECO:0000256" key="3">
    <source>
        <dbReference type="ARBA" id="ARBA00023136"/>
    </source>
</evidence>
<comment type="subcellular location">
    <subcellularLocation>
        <location evidence="1">Membrane</location>
    </subcellularLocation>
</comment>
<dbReference type="AlphaFoldDB" id="A0A7V1CWX5"/>
<dbReference type="InterPro" id="IPR001775">
    <property type="entry name" value="GspD/PilQ"/>
</dbReference>
<dbReference type="InterPro" id="IPR050810">
    <property type="entry name" value="Bact_Secretion_Sys_Channel"/>
</dbReference>
<organism evidence="7">
    <name type="scientific">Pseudoalteromonas prydzensis</name>
    <dbReference type="NCBI Taxonomy" id="182141"/>
    <lineage>
        <taxon>Bacteria</taxon>
        <taxon>Pseudomonadati</taxon>
        <taxon>Pseudomonadota</taxon>
        <taxon>Gammaproteobacteria</taxon>
        <taxon>Alteromonadales</taxon>
        <taxon>Pseudoalteromonadaceae</taxon>
        <taxon>Pseudoalteromonas</taxon>
    </lineage>
</organism>
<evidence type="ECO:0000256" key="2">
    <source>
        <dbReference type="ARBA" id="ARBA00022729"/>
    </source>
</evidence>
<dbReference type="Gene3D" id="3.55.50.30">
    <property type="match status" value="1"/>
</dbReference>
<gene>
    <name evidence="7" type="ORF">ENH88_05130</name>
</gene>
<keyword evidence="2 5" id="KW-0732">Signal</keyword>
<dbReference type="EMBL" id="DRGM01000054">
    <property type="protein sequence ID" value="HEA15828.1"/>
    <property type="molecule type" value="Genomic_DNA"/>
</dbReference>
<name>A0A7V1CWX5_9GAMM</name>